<evidence type="ECO:0000313" key="2">
    <source>
        <dbReference type="Proteomes" id="UP001600888"/>
    </source>
</evidence>
<comment type="caution">
    <text evidence="1">The sequence shown here is derived from an EMBL/GenBank/DDBJ whole genome shotgun (WGS) entry which is preliminary data.</text>
</comment>
<dbReference type="InterPro" id="IPR039367">
    <property type="entry name" value="Och1-like"/>
</dbReference>
<dbReference type="PANTHER" id="PTHR31834:SF1">
    <property type="entry name" value="INITIATION-SPECIFIC ALPHA-1,6-MANNOSYLTRANSFERASE"/>
    <property type="match status" value="1"/>
</dbReference>
<evidence type="ECO:0000313" key="1">
    <source>
        <dbReference type="EMBL" id="KAL2289382.1"/>
    </source>
</evidence>
<organism evidence="1 2">
    <name type="scientific">Diaporthe vaccinii</name>
    <dbReference type="NCBI Taxonomy" id="105482"/>
    <lineage>
        <taxon>Eukaryota</taxon>
        <taxon>Fungi</taxon>
        <taxon>Dikarya</taxon>
        <taxon>Ascomycota</taxon>
        <taxon>Pezizomycotina</taxon>
        <taxon>Sordariomycetes</taxon>
        <taxon>Sordariomycetidae</taxon>
        <taxon>Diaporthales</taxon>
        <taxon>Diaporthaceae</taxon>
        <taxon>Diaporthe</taxon>
        <taxon>Diaporthe eres species complex</taxon>
    </lineage>
</organism>
<gene>
    <name evidence="1" type="ORF">FJTKL_02381</name>
</gene>
<reference evidence="1 2" key="1">
    <citation type="submission" date="2024-03" db="EMBL/GenBank/DDBJ databases">
        <title>A high-quality draft genome sequence of Diaporthe vaccinii, a causative agent of upright dieback and viscid rot disease in cranberry plants.</title>
        <authorList>
            <person name="Sarrasin M."/>
            <person name="Lang B.F."/>
            <person name="Burger G."/>
        </authorList>
    </citation>
    <scope>NUCLEOTIDE SEQUENCE [LARGE SCALE GENOMIC DNA]</scope>
    <source>
        <strain evidence="1 2">IS7</strain>
    </source>
</reference>
<protein>
    <submittedName>
        <fullName evidence="1">Uncharacterized protein</fullName>
    </submittedName>
</protein>
<dbReference type="Gene3D" id="3.90.550.20">
    <property type="match status" value="1"/>
</dbReference>
<name>A0ABR4F3W8_9PEZI</name>
<proteinExistence type="predicted"/>
<sequence length="144" mass="15576">MTHEVQFCQWTLAGAAGHPLFKMAARMSVERIAALATARQESITDLDPTGHEVVTTTGPSAWSDVVFEYLHKVDPTFTEPRQLSHLTEPKLIGDVLVLTIDGFGMGQPHSHSSSGASTPDAALVKHGFAGTWAKDRPHSKGNHH</sequence>
<keyword evidence="2" id="KW-1185">Reference proteome</keyword>
<dbReference type="PANTHER" id="PTHR31834">
    <property type="entry name" value="INITIATION-SPECIFIC ALPHA-1,6-MANNOSYLTRANSFERASE"/>
    <property type="match status" value="1"/>
</dbReference>
<accession>A0ABR4F3W8</accession>
<dbReference type="EMBL" id="JBAWTH010000013">
    <property type="protein sequence ID" value="KAL2289382.1"/>
    <property type="molecule type" value="Genomic_DNA"/>
</dbReference>
<dbReference type="Proteomes" id="UP001600888">
    <property type="component" value="Unassembled WGS sequence"/>
</dbReference>